<accession>A0AC61D9U9</accession>
<dbReference type="Proteomes" id="UP000224460">
    <property type="component" value="Unassembled WGS sequence"/>
</dbReference>
<protein>
    <submittedName>
        <fullName evidence="1">Uncharacterized protein</fullName>
    </submittedName>
</protein>
<dbReference type="EMBL" id="PEDL01000031">
    <property type="protein sequence ID" value="PHV69367.1"/>
    <property type="molecule type" value="Genomic_DNA"/>
</dbReference>
<name>A0AC61D9U9_9FIRM</name>
<comment type="caution">
    <text evidence="1">The sequence shown here is derived from an EMBL/GenBank/DDBJ whole genome shotgun (WGS) entry which is preliminary data.</text>
</comment>
<organism evidence="1 2">
    <name type="scientific">Sporanaerobium hydrogeniformans</name>
    <dbReference type="NCBI Taxonomy" id="3072179"/>
    <lineage>
        <taxon>Bacteria</taxon>
        <taxon>Bacillati</taxon>
        <taxon>Bacillota</taxon>
        <taxon>Clostridia</taxon>
        <taxon>Lachnospirales</taxon>
        <taxon>Lachnospiraceae</taxon>
        <taxon>Sporanaerobium</taxon>
    </lineage>
</organism>
<proteinExistence type="predicted"/>
<reference evidence="1" key="1">
    <citation type="submission" date="2017-10" db="EMBL/GenBank/DDBJ databases">
        <title>Genome sequence of cellulolytic Lachnospiraceae bacterium XHS1971 isolated from hotspring sediment.</title>
        <authorList>
            <person name="Vasudevan G."/>
            <person name="Joshi A.J."/>
            <person name="Hivarkar S."/>
            <person name="Lanjekar V.B."/>
            <person name="Dhakephalkar P.K."/>
            <person name="Dagar S."/>
        </authorList>
    </citation>
    <scope>NUCLEOTIDE SEQUENCE</scope>
    <source>
        <strain evidence="1">XHS1971</strain>
    </source>
</reference>
<keyword evidence="2" id="KW-1185">Reference proteome</keyword>
<evidence type="ECO:0000313" key="2">
    <source>
        <dbReference type="Proteomes" id="UP000224460"/>
    </source>
</evidence>
<sequence length="197" mass="21334">MGIVMLIISGLIIVGLGYGTLHFVGITEENRHLFLLMVLAWGIQGASEELLVRGYMFQELREKASVSLALMLSSSYFAILHLGNQGITIISFINIILAGLFFALYYWQQGDIWGACGFHSAWNFTQGNLLGLPVSGLSLGGGSIMHLQFKAGNEFITGGVFGVEGSSICTAILLIGIGVLYLLLYKQGEIGNIKNIR</sequence>
<evidence type="ECO:0000313" key="1">
    <source>
        <dbReference type="EMBL" id="PHV69367.1"/>
    </source>
</evidence>
<gene>
    <name evidence="1" type="ORF">CS063_16160</name>
</gene>